<comment type="caution">
    <text evidence="3">The sequence shown here is derived from an EMBL/GenBank/DDBJ whole genome shotgun (WGS) entry which is preliminary data.</text>
</comment>
<dbReference type="Gene3D" id="3.40.50.620">
    <property type="entry name" value="HUPs"/>
    <property type="match status" value="2"/>
</dbReference>
<dbReference type="EMBL" id="QYAC01000006">
    <property type="protein sequence ID" value="MBL3680088.1"/>
    <property type="molecule type" value="Genomic_DNA"/>
</dbReference>
<dbReference type="InterPro" id="IPR006016">
    <property type="entry name" value="UspA"/>
</dbReference>
<dbReference type="RefSeq" id="WP_202345356.1">
    <property type="nucleotide sequence ID" value="NZ_BAAAPI010000004.1"/>
</dbReference>
<evidence type="ECO:0000256" key="1">
    <source>
        <dbReference type="ARBA" id="ARBA00008791"/>
    </source>
</evidence>
<dbReference type="PANTHER" id="PTHR46268">
    <property type="entry name" value="STRESS RESPONSE PROTEIN NHAX"/>
    <property type="match status" value="1"/>
</dbReference>
<feature type="domain" description="UspA" evidence="2">
    <location>
        <begin position="157"/>
        <end position="299"/>
    </location>
</feature>
<protein>
    <submittedName>
        <fullName evidence="3">Universal stress protein</fullName>
    </submittedName>
</protein>
<comment type="similarity">
    <text evidence="1">Belongs to the universal stress protein A family.</text>
</comment>
<dbReference type="InterPro" id="IPR014729">
    <property type="entry name" value="Rossmann-like_a/b/a_fold"/>
</dbReference>
<gene>
    <name evidence="3" type="ORF">D3230_12435</name>
</gene>
<dbReference type="SUPFAM" id="SSF52402">
    <property type="entry name" value="Adenine nucleotide alpha hydrolases-like"/>
    <property type="match status" value="2"/>
</dbReference>
<dbReference type="PANTHER" id="PTHR46268:SF6">
    <property type="entry name" value="UNIVERSAL STRESS PROTEIN UP12"/>
    <property type="match status" value="1"/>
</dbReference>
<sequence>MSIVVGVAPSHCSRAAIELGVLLARTYAQDLVLASVTSAGWPGGPGGVDGEYQRFLLAGAEASLAEARTRVPGDLAVRTVVRTASSARRGLLDVCAETAAIRLVVGSAGDEDDARGQEAAAGIELGSVSLGLLQSAELPVAIAPHGFTAAPGARLERLTAAFSGSDTSAELVLGAAAVAADSGAAFRVAAFHTRPRGLLGAAIGFRAEDAVVAEWEAVIRDRAEILRAEIAAFSRPPERVELALGAGADWPAALRAIPWGAAEVLLVGSSSLGALARISLGSHATKILRHAPVPVVMVPRRATERYADQAAEQLGE</sequence>
<dbReference type="CDD" id="cd00293">
    <property type="entry name" value="USP-like"/>
    <property type="match status" value="2"/>
</dbReference>
<organism evidence="3 4">
    <name type="scientific">Leucobacter chromiireducens subsp. solipictus</name>
    <dbReference type="NCBI Taxonomy" id="398235"/>
    <lineage>
        <taxon>Bacteria</taxon>
        <taxon>Bacillati</taxon>
        <taxon>Actinomycetota</taxon>
        <taxon>Actinomycetes</taxon>
        <taxon>Micrococcales</taxon>
        <taxon>Microbacteriaceae</taxon>
        <taxon>Leucobacter</taxon>
    </lineage>
</organism>
<evidence type="ECO:0000313" key="4">
    <source>
        <dbReference type="Proteomes" id="UP001645859"/>
    </source>
</evidence>
<accession>A0ABS1SLF2</accession>
<evidence type="ECO:0000259" key="2">
    <source>
        <dbReference type="Pfam" id="PF00582"/>
    </source>
</evidence>
<evidence type="ECO:0000313" key="3">
    <source>
        <dbReference type="EMBL" id="MBL3680088.1"/>
    </source>
</evidence>
<keyword evidence="4" id="KW-1185">Reference proteome</keyword>
<name>A0ABS1SLF2_9MICO</name>
<feature type="domain" description="UspA" evidence="2">
    <location>
        <begin position="2"/>
        <end position="143"/>
    </location>
</feature>
<dbReference type="Proteomes" id="UP001645859">
    <property type="component" value="Unassembled WGS sequence"/>
</dbReference>
<reference evidence="3 4" key="1">
    <citation type="submission" date="2018-09" db="EMBL/GenBank/DDBJ databases">
        <title>Comparative genomics of Leucobacter spp.</title>
        <authorList>
            <person name="Reis A.C."/>
            <person name="Kolvenbach B.A."/>
            <person name="Corvini P.F.X."/>
            <person name="Nunes O.C."/>
        </authorList>
    </citation>
    <scope>NUCLEOTIDE SEQUENCE [LARGE SCALE GENOMIC DNA]</scope>
    <source>
        <strain evidence="3 4">TAN 31504</strain>
    </source>
</reference>
<dbReference type="Pfam" id="PF00582">
    <property type="entry name" value="Usp"/>
    <property type="match status" value="2"/>
</dbReference>
<proteinExistence type="inferred from homology"/>